<dbReference type="InterPro" id="IPR004845">
    <property type="entry name" value="T2SS_GspD_CS"/>
</dbReference>
<name>A0A6F8PXB5_9GAMM</name>
<dbReference type="GO" id="GO:0009306">
    <property type="term" value="P:protein secretion"/>
    <property type="evidence" value="ECO:0007669"/>
    <property type="project" value="InterPro"/>
</dbReference>
<evidence type="ECO:0000256" key="2">
    <source>
        <dbReference type="SAM" id="MobiDB-lite"/>
    </source>
</evidence>
<dbReference type="InterPro" id="IPR004846">
    <property type="entry name" value="T2SS/T3SS_dom"/>
</dbReference>
<reference evidence="5" key="1">
    <citation type="submission" date="2019-11" db="EMBL/GenBank/DDBJ databases">
        <title>Isolation and characterization of two novel species in the genus Thiomicrorhabdus.</title>
        <authorList>
            <person name="Mochizuki J."/>
            <person name="Kojima H."/>
            <person name="Fukui M."/>
        </authorList>
    </citation>
    <scope>NUCLEOTIDE SEQUENCE [LARGE SCALE GENOMIC DNA]</scope>
    <source>
        <strain evidence="5">aks77</strain>
    </source>
</reference>
<feature type="region of interest" description="Disordered" evidence="2">
    <location>
        <begin position="28"/>
        <end position="72"/>
    </location>
</feature>
<dbReference type="GO" id="GO:0015627">
    <property type="term" value="C:type II protein secretion system complex"/>
    <property type="evidence" value="ECO:0007669"/>
    <property type="project" value="TreeGrafter"/>
</dbReference>
<dbReference type="Pfam" id="PF00263">
    <property type="entry name" value="Secretin"/>
    <property type="match status" value="1"/>
</dbReference>
<sequence>MSQSPNKFQKLVLTSSILALLSITGCESSAVKRDPPAPPVSEAFLPKGHLESPQTAADKQPEMSSIPSIASGPSTELPPLDLLQKDLYSITAVKVPITELLFQISQDSGKEIDIFNGVEGNVTINAINQPLDSILDRMAEQANFVFEMRDNIIKIRPDVPEWRNYTVDYVNISKKSIDTIDMKMNVSSTVEGASSQTGKGSSSQVTVSSAHDFWQQLDNNIQKLAQLDPYSVSDEVAKTEKGTNQNATQGQSQNTVINPEAGIISVFTTDKKHRAIKKYIKQVTNRAEKQVLIEATVVEVVLNDQYQAGIDWSMINRSAFGSNGGISFASPFAGPSEGFAIGTVNPLGQPGSIAAGSWNILANVALLKQFGDSKVLSSPKIMAINNQTALLKVVNNLVYFTIEVNTTSATTTAAGQITYETEVQTVPVGFTMSVTPFVSDNGSVTLNVRPTLSRLVGQVADPNPALQNANVQSLIPIIQEKEMSSVLRLQDRQVAIIGGLIEDSNSNNKSGLPGVGDVPYFGDLFSMRDEQAKKSELVIFIRPVIIDNPDVYNGDLQSVSQFLKTQSM</sequence>
<evidence type="ECO:0000256" key="1">
    <source>
        <dbReference type="RuleBase" id="RU004003"/>
    </source>
</evidence>
<accession>A0A6F8PXB5</accession>
<dbReference type="EMBL" id="AP021889">
    <property type="protein sequence ID" value="BBP46610.1"/>
    <property type="molecule type" value="Genomic_DNA"/>
</dbReference>
<dbReference type="InterPro" id="IPR050810">
    <property type="entry name" value="Bact_Secretion_Sys_Channel"/>
</dbReference>
<dbReference type="PROSITE" id="PS00875">
    <property type="entry name" value="T2SP_D"/>
    <property type="match status" value="1"/>
</dbReference>
<protein>
    <submittedName>
        <fullName evidence="4">Type II and III secretion system protein</fullName>
    </submittedName>
</protein>
<proteinExistence type="inferred from homology"/>
<dbReference type="InterPro" id="IPR001775">
    <property type="entry name" value="GspD/PilQ"/>
</dbReference>
<dbReference type="PRINTS" id="PR00811">
    <property type="entry name" value="BCTERIALGSPD"/>
</dbReference>
<evidence type="ECO:0000259" key="3">
    <source>
        <dbReference type="Pfam" id="PF00263"/>
    </source>
</evidence>
<dbReference type="AlphaFoldDB" id="A0A6F8PXB5"/>
<feature type="compositionally biased region" description="Polar residues" evidence="2">
    <location>
        <begin position="52"/>
        <end position="72"/>
    </location>
</feature>
<evidence type="ECO:0000313" key="5">
    <source>
        <dbReference type="Proteomes" id="UP000501726"/>
    </source>
</evidence>
<feature type="domain" description="Type II/III secretion system secretin-like" evidence="3">
    <location>
        <begin position="367"/>
        <end position="547"/>
    </location>
</feature>
<comment type="similarity">
    <text evidence="1">Belongs to the bacterial secretin family.</text>
</comment>
<dbReference type="Proteomes" id="UP000501726">
    <property type="component" value="Chromosome"/>
</dbReference>
<organism evidence="4 5">
    <name type="scientific">Thiosulfatimonas sediminis</name>
    <dbReference type="NCBI Taxonomy" id="2675054"/>
    <lineage>
        <taxon>Bacteria</taxon>
        <taxon>Pseudomonadati</taxon>
        <taxon>Pseudomonadota</taxon>
        <taxon>Gammaproteobacteria</taxon>
        <taxon>Thiotrichales</taxon>
        <taxon>Piscirickettsiaceae</taxon>
        <taxon>Thiosulfatimonas</taxon>
    </lineage>
</organism>
<dbReference type="InterPro" id="IPR013358">
    <property type="entry name" value="Pilus_biogenesis_MshL"/>
</dbReference>
<gene>
    <name evidence="4" type="ORF">THMIRHAS_19830</name>
</gene>
<dbReference type="RefSeq" id="WP_173273428.1">
    <property type="nucleotide sequence ID" value="NZ_AP021889.1"/>
</dbReference>
<dbReference type="NCBIfam" id="TIGR02519">
    <property type="entry name" value="pilus_MshL"/>
    <property type="match status" value="1"/>
</dbReference>
<dbReference type="PANTHER" id="PTHR30332">
    <property type="entry name" value="PROBABLE GENERAL SECRETION PATHWAY PROTEIN D"/>
    <property type="match status" value="1"/>
</dbReference>
<dbReference type="PROSITE" id="PS51257">
    <property type="entry name" value="PROKAR_LIPOPROTEIN"/>
    <property type="match status" value="1"/>
</dbReference>
<dbReference type="KEGG" id="tse:THMIRHAS_19830"/>
<evidence type="ECO:0000313" key="4">
    <source>
        <dbReference type="EMBL" id="BBP46610.1"/>
    </source>
</evidence>
<dbReference type="Gene3D" id="3.55.50.30">
    <property type="match status" value="1"/>
</dbReference>
<dbReference type="PANTHER" id="PTHR30332:SF17">
    <property type="entry name" value="TYPE IV PILIATION SYSTEM PROTEIN DR_0774-RELATED"/>
    <property type="match status" value="1"/>
</dbReference>
<keyword evidence="5" id="KW-1185">Reference proteome</keyword>